<dbReference type="PANTHER" id="PTHR30136">
    <property type="entry name" value="HELIX-TURN-HELIX TRANSCRIPTIONAL REGULATOR, ICLR FAMILY"/>
    <property type="match status" value="1"/>
</dbReference>
<evidence type="ECO:0000313" key="7">
    <source>
        <dbReference type="Proteomes" id="UP000559809"/>
    </source>
</evidence>
<dbReference type="PROSITE" id="PS51078">
    <property type="entry name" value="ICLR_ED"/>
    <property type="match status" value="1"/>
</dbReference>
<dbReference type="AlphaFoldDB" id="A0A853G1M5"/>
<keyword evidence="1" id="KW-0805">Transcription regulation</keyword>
<evidence type="ECO:0000256" key="2">
    <source>
        <dbReference type="ARBA" id="ARBA00023125"/>
    </source>
</evidence>
<keyword evidence="3" id="KW-0804">Transcription</keyword>
<dbReference type="SMART" id="SM00346">
    <property type="entry name" value="HTH_ICLR"/>
    <property type="match status" value="1"/>
</dbReference>
<dbReference type="Gene3D" id="1.10.10.10">
    <property type="entry name" value="Winged helix-like DNA-binding domain superfamily/Winged helix DNA-binding domain"/>
    <property type="match status" value="1"/>
</dbReference>
<dbReference type="GO" id="GO:0045892">
    <property type="term" value="P:negative regulation of DNA-templated transcription"/>
    <property type="evidence" value="ECO:0007669"/>
    <property type="project" value="TreeGrafter"/>
</dbReference>
<evidence type="ECO:0000256" key="1">
    <source>
        <dbReference type="ARBA" id="ARBA00023015"/>
    </source>
</evidence>
<protein>
    <submittedName>
        <fullName evidence="6">IclR family transcriptional regulator</fullName>
    </submittedName>
</protein>
<dbReference type="EMBL" id="JACCEM010000003">
    <property type="protein sequence ID" value="NYT48930.1"/>
    <property type="molecule type" value="Genomic_DNA"/>
</dbReference>
<comment type="caution">
    <text evidence="6">The sequence shown here is derived from an EMBL/GenBank/DDBJ whole genome shotgun (WGS) entry which is preliminary data.</text>
</comment>
<dbReference type="RefSeq" id="WP_180154231.1">
    <property type="nucleotide sequence ID" value="NZ_JACCEM010000003.1"/>
</dbReference>
<evidence type="ECO:0000256" key="3">
    <source>
        <dbReference type="ARBA" id="ARBA00023163"/>
    </source>
</evidence>
<dbReference type="GO" id="GO:0003700">
    <property type="term" value="F:DNA-binding transcription factor activity"/>
    <property type="evidence" value="ECO:0007669"/>
    <property type="project" value="TreeGrafter"/>
</dbReference>
<dbReference type="SUPFAM" id="SSF46785">
    <property type="entry name" value="Winged helix' DNA-binding domain"/>
    <property type="match status" value="1"/>
</dbReference>
<feature type="domain" description="HTH iclR-type" evidence="4">
    <location>
        <begin position="14"/>
        <end position="77"/>
    </location>
</feature>
<gene>
    <name evidence="6" type="ORF">H0A72_06360</name>
</gene>
<dbReference type="Gene3D" id="3.30.450.40">
    <property type="match status" value="1"/>
</dbReference>
<sequence length="260" mass="28275">MNKTTQKTTQVAGAQTLRRGLAILRVLTRVDPKGLRMSEIIQKLGLNKATSVRLTLTLTEEGFLVHDPATGRYRLGPEVYAAGLVAEPNYQLPKKAAPVLRALADQSGDTAFLTVLHGLDTICLLREEGSFPIRNQLVKPGDHWPLGVGAGSCAMLSMLPDEEIAQVLAYNAAQRASNFPRFTDEAIWELVHDTRHHGYCLQPGLVLEDSWAIAVGIPDQRGRPVASISIAAIRSRLGHPRAQQLGQTLLEHGKTLAGTQ</sequence>
<dbReference type="PANTHER" id="PTHR30136:SF39">
    <property type="entry name" value="TRANSCRIPTIONAL REGULATORY PROTEIN"/>
    <property type="match status" value="1"/>
</dbReference>
<dbReference type="Proteomes" id="UP000559809">
    <property type="component" value="Unassembled WGS sequence"/>
</dbReference>
<dbReference type="InterPro" id="IPR029016">
    <property type="entry name" value="GAF-like_dom_sf"/>
</dbReference>
<evidence type="ECO:0000259" key="4">
    <source>
        <dbReference type="PROSITE" id="PS51077"/>
    </source>
</evidence>
<evidence type="ECO:0000313" key="6">
    <source>
        <dbReference type="EMBL" id="NYT48930.1"/>
    </source>
</evidence>
<dbReference type="InterPro" id="IPR036390">
    <property type="entry name" value="WH_DNA-bd_sf"/>
</dbReference>
<accession>A0A853G1M5</accession>
<dbReference type="InterPro" id="IPR014757">
    <property type="entry name" value="Tscrpt_reg_IclR_C"/>
</dbReference>
<reference evidence="6 7" key="1">
    <citation type="submission" date="2020-07" db="EMBL/GenBank/DDBJ databases">
        <title>Taxonomic revisions and descriptions of new bacterial species based on genomic comparisons in the high-G+C-content subgroup of the family Alcaligenaceae.</title>
        <authorList>
            <person name="Szabo A."/>
            <person name="Felfoldi T."/>
        </authorList>
    </citation>
    <scope>NUCLEOTIDE SEQUENCE [LARGE SCALE GENOMIC DNA]</scope>
    <source>
        <strain evidence="6 7">LMG 24012</strain>
    </source>
</reference>
<dbReference type="InterPro" id="IPR036388">
    <property type="entry name" value="WH-like_DNA-bd_sf"/>
</dbReference>
<feature type="domain" description="IclR-ED" evidence="5">
    <location>
        <begin position="78"/>
        <end position="260"/>
    </location>
</feature>
<dbReference type="PROSITE" id="PS51077">
    <property type="entry name" value="HTH_ICLR"/>
    <property type="match status" value="1"/>
</dbReference>
<dbReference type="InterPro" id="IPR005471">
    <property type="entry name" value="Tscrpt_reg_IclR_N"/>
</dbReference>
<dbReference type="Pfam" id="PF09339">
    <property type="entry name" value="HTH_IclR"/>
    <property type="match status" value="1"/>
</dbReference>
<dbReference type="Pfam" id="PF01614">
    <property type="entry name" value="IclR_C"/>
    <property type="match status" value="1"/>
</dbReference>
<evidence type="ECO:0000259" key="5">
    <source>
        <dbReference type="PROSITE" id="PS51078"/>
    </source>
</evidence>
<keyword evidence="7" id="KW-1185">Reference proteome</keyword>
<organism evidence="6 7">
    <name type="scientific">Parapusillimonas granuli</name>
    <dbReference type="NCBI Taxonomy" id="380911"/>
    <lineage>
        <taxon>Bacteria</taxon>
        <taxon>Pseudomonadati</taxon>
        <taxon>Pseudomonadota</taxon>
        <taxon>Betaproteobacteria</taxon>
        <taxon>Burkholderiales</taxon>
        <taxon>Alcaligenaceae</taxon>
        <taxon>Parapusillimonas</taxon>
    </lineage>
</organism>
<dbReference type="GO" id="GO:0003677">
    <property type="term" value="F:DNA binding"/>
    <property type="evidence" value="ECO:0007669"/>
    <property type="project" value="UniProtKB-KW"/>
</dbReference>
<dbReference type="SUPFAM" id="SSF55781">
    <property type="entry name" value="GAF domain-like"/>
    <property type="match status" value="1"/>
</dbReference>
<keyword evidence="2" id="KW-0238">DNA-binding</keyword>
<name>A0A853G1M5_9BURK</name>
<proteinExistence type="predicted"/>
<dbReference type="InterPro" id="IPR050707">
    <property type="entry name" value="HTH_MetabolicPath_Reg"/>
</dbReference>